<dbReference type="Gene3D" id="1.25.40.20">
    <property type="entry name" value="Ankyrin repeat-containing domain"/>
    <property type="match status" value="1"/>
</dbReference>
<feature type="compositionally biased region" description="Low complexity" evidence="2">
    <location>
        <begin position="208"/>
        <end position="224"/>
    </location>
</feature>
<feature type="region of interest" description="Disordered" evidence="2">
    <location>
        <begin position="193"/>
        <end position="224"/>
    </location>
</feature>
<dbReference type="InterPro" id="IPR002110">
    <property type="entry name" value="Ankyrin_rpt"/>
</dbReference>
<proteinExistence type="predicted"/>
<name>A0A814ABD7_ADIRI</name>
<feature type="compositionally biased region" description="Polar residues" evidence="2">
    <location>
        <begin position="342"/>
        <end position="356"/>
    </location>
</feature>
<accession>A0A814ABD7</accession>
<gene>
    <name evidence="3" type="ORF">EDS130_LOCUS10317</name>
    <name evidence="4" type="ORF">XAT740_LOCUS20048</name>
</gene>
<dbReference type="Pfam" id="PF12796">
    <property type="entry name" value="Ank_2"/>
    <property type="match status" value="1"/>
</dbReference>
<evidence type="ECO:0000313" key="3">
    <source>
        <dbReference type="EMBL" id="CAF0911905.1"/>
    </source>
</evidence>
<dbReference type="PROSITE" id="PS50088">
    <property type="entry name" value="ANK_REPEAT"/>
    <property type="match status" value="1"/>
</dbReference>
<evidence type="ECO:0000313" key="4">
    <source>
        <dbReference type="EMBL" id="CAF1133845.1"/>
    </source>
</evidence>
<evidence type="ECO:0000313" key="6">
    <source>
        <dbReference type="Proteomes" id="UP000663852"/>
    </source>
</evidence>
<dbReference type="Proteomes" id="UP000663828">
    <property type="component" value="Unassembled WGS sequence"/>
</dbReference>
<comment type="caution">
    <text evidence="3">The sequence shown here is derived from an EMBL/GenBank/DDBJ whole genome shotgun (WGS) entry which is preliminary data.</text>
</comment>
<feature type="repeat" description="ANK" evidence="1">
    <location>
        <begin position="117"/>
        <end position="153"/>
    </location>
</feature>
<dbReference type="SUPFAM" id="SSF48403">
    <property type="entry name" value="Ankyrin repeat"/>
    <property type="match status" value="1"/>
</dbReference>
<evidence type="ECO:0000313" key="5">
    <source>
        <dbReference type="Proteomes" id="UP000663828"/>
    </source>
</evidence>
<evidence type="ECO:0000256" key="1">
    <source>
        <dbReference type="PROSITE-ProRule" id="PRU00023"/>
    </source>
</evidence>
<feature type="region of interest" description="Disordered" evidence="2">
    <location>
        <begin position="324"/>
        <end position="394"/>
    </location>
</feature>
<dbReference type="EMBL" id="CAJNOR010001385">
    <property type="protein sequence ID" value="CAF1133845.1"/>
    <property type="molecule type" value="Genomic_DNA"/>
</dbReference>
<dbReference type="EMBL" id="CAJNOJ010000036">
    <property type="protein sequence ID" value="CAF0911905.1"/>
    <property type="molecule type" value="Genomic_DNA"/>
</dbReference>
<keyword evidence="5" id="KW-1185">Reference proteome</keyword>
<sequence>MSFTTERFLIEAVEQCHLFKIMNYIKHGHNISIQNSRGQNLLIHVLKQHNSQDQFFEKKRFQVFQFLITACNLDPHIIDHHGKNVFNWAANLNCTQEALFLLRTYPGDINILNRDQSGLCSLHYAIEHGNEILVQAIVNYLLQYRLRFDIKDNHNNTPEELARKLGYEDLADYLAETSRSTVFLSREIQVASQRPMTNKSKRTMARKSSIASSSSSSSTSSSLNSSDIQNLIEAKIESAKNSNDWKTVAALRSPRKKSIEKNSNQLTTPIIQISHPPTRSTTMLPKLSPIQLPTSSTSGGEPVHMLNLMQPQICPSYRQSFVPEYHQTSSPASHHPPPNVQRRMSTTSTHRLASLTNHRKRGSNASHVNGTMLHNGQPRSSLPPITKQRKQSIAPVRLADSVGMSKIRSKQLITAQN</sequence>
<evidence type="ECO:0000256" key="2">
    <source>
        <dbReference type="SAM" id="MobiDB-lite"/>
    </source>
</evidence>
<dbReference type="OrthoDB" id="10002551at2759"/>
<dbReference type="InterPro" id="IPR036770">
    <property type="entry name" value="Ankyrin_rpt-contain_sf"/>
</dbReference>
<dbReference type="AlphaFoldDB" id="A0A814ABD7"/>
<protein>
    <submittedName>
        <fullName evidence="3">Uncharacterized protein</fullName>
    </submittedName>
</protein>
<reference evidence="3" key="1">
    <citation type="submission" date="2021-02" db="EMBL/GenBank/DDBJ databases">
        <authorList>
            <person name="Nowell W R."/>
        </authorList>
    </citation>
    <scope>NUCLEOTIDE SEQUENCE</scope>
</reference>
<feature type="compositionally biased region" description="Polar residues" evidence="2">
    <location>
        <begin position="363"/>
        <end position="380"/>
    </location>
</feature>
<organism evidence="3 6">
    <name type="scientific">Adineta ricciae</name>
    <name type="common">Rotifer</name>
    <dbReference type="NCBI Taxonomy" id="249248"/>
    <lineage>
        <taxon>Eukaryota</taxon>
        <taxon>Metazoa</taxon>
        <taxon>Spiralia</taxon>
        <taxon>Gnathifera</taxon>
        <taxon>Rotifera</taxon>
        <taxon>Eurotatoria</taxon>
        <taxon>Bdelloidea</taxon>
        <taxon>Adinetida</taxon>
        <taxon>Adinetidae</taxon>
        <taxon>Adineta</taxon>
    </lineage>
</organism>
<keyword evidence="1" id="KW-0040">ANK repeat</keyword>
<dbReference type="Proteomes" id="UP000663852">
    <property type="component" value="Unassembled WGS sequence"/>
</dbReference>